<sequence length="131" mass="15069">MEHRNLVIIEQFFEAVKTRDMAKLHVLVSQDVTWSFPGNHPFAGVHLGIEGILKFFDAMILLNFSYETLVVGVNDRYVVQAYHVSRSETGITDFEGEWCILWEFADGRIYSGKHLVAGLQEENNFFNKISQ</sequence>
<organism evidence="2 3">
    <name type="scientific">Chitinophaga caeni</name>
    <dbReference type="NCBI Taxonomy" id="2029983"/>
    <lineage>
        <taxon>Bacteria</taxon>
        <taxon>Pseudomonadati</taxon>
        <taxon>Bacteroidota</taxon>
        <taxon>Chitinophagia</taxon>
        <taxon>Chitinophagales</taxon>
        <taxon>Chitinophagaceae</taxon>
        <taxon>Chitinophaga</taxon>
    </lineage>
</organism>
<reference evidence="2 3" key="1">
    <citation type="submission" date="2017-10" db="EMBL/GenBank/DDBJ databases">
        <title>Paenichitinophaga pekingensis gen. nov., sp. nov., isolated from activated sludge.</title>
        <authorList>
            <person name="Jin D."/>
            <person name="Kong X."/>
            <person name="Deng Y."/>
            <person name="Bai Z."/>
        </authorList>
    </citation>
    <scope>NUCLEOTIDE SEQUENCE [LARGE SCALE GENOMIC DNA]</scope>
    <source>
        <strain evidence="2 3">13</strain>
    </source>
</reference>
<dbReference type="RefSeq" id="WP_098195492.1">
    <property type="nucleotide sequence ID" value="NZ_CP023777.1"/>
</dbReference>
<dbReference type="KEGG" id="cbae:COR50_19180"/>
<evidence type="ECO:0000313" key="2">
    <source>
        <dbReference type="EMBL" id="ATL49124.1"/>
    </source>
</evidence>
<dbReference type="Proteomes" id="UP000220133">
    <property type="component" value="Chromosome"/>
</dbReference>
<dbReference type="InterPro" id="IPR032710">
    <property type="entry name" value="NTF2-like_dom_sf"/>
</dbReference>
<dbReference type="SUPFAM" id="SSF54427">
    <property type="entry name" value="NTF2-like"/>
    <property type="match status" value="1"/>
</dbReference>
<dbReference type="InterPro" id="IPR037401">
    <property type="entry name" value="SnoaL-like"/>
</dbReference>
<proteinExistence type="predicted"/>
<dbReference type="OrthoDB" id="7859473at2"/>
<dbReference type="Pfam" id="PF12680">
    <property type="entry name" value="SnoaL_2"/>
    <property type="match status" value="1"/>
</dbReference>
<gene>
    <name evidence="2" type="ORF">COR50_19180</name>
</gene>
<feature type="domain" description="SnoaL-like" evidence="1">
    <location>
        <begin position="9"/>
        <end position="110"/>
    </location>
</feature>
<evidence type="ECO:0000313" key="3">
    <source>
        <dbReference type="Proteomes" id="UP000220133"/>
    </source>
</evidence>
<accession>A0A291QZ48</accession>
<dbReference type="EMBL" id="CP023777">
    <property type="protein sequence ID" value="ATL49124.1"/>
    <property type="molecule type" value="Genomic_DNA"/>
</dbReference>
<dbReference type="AlphaFoldDB" id="A0A291QZ48"/>
<keyword evidence="3" id="KW-1185">Reference proteome</keyword>
<evidence type="ECO:0000259" key="1">
    <source>
        <dbReference type="Pfam" id="PF12680"/>
    </source>
</evidence>
<protein>
    <recommendedName>
        <fullName evidence="1">SnoaL-like domain-containing protein</fullName>
    </recommendedName>
</protein>
<name>A0A291QZ48_9BACT</name>
<dbReference type="Gene3D" id="3.10.450.50">
    <property type="match status" value="1"/>
</dbReference>